<dbReference type="Pfam" id="PF00581">
    <property type="entry name" value="Rhodanese"/>
    <property type="match status" value="1"/>
</dbReference>
<evidence type="ECO:0000259" key="4">
    <source>
        <dbReference type="PROSITE" id="PS50071"/>
    </source>
</evidence>
<feature type="compositionally biased region" description="Gly residues" evidence="3">
    <location>
        <begin position="1041"/>
        <end position="1060"/>
    </location>
</feature>
<dbReference type="Proteomes" id="UP001628179">
    <property type="component" value="Unassembled WGS sequence"/>
</dbReference>
<evidence type="ECO:0000313" key="7">
    <source>
        <dbReference type="Proteomes" id="UP001628179"/>
    </source>
</evidence>
<feature type="domain" description="Homeobox" evidence="4">
    <location>
        <begin position="611"/>
        <end position="657"/>
    </location>
</feature>
<dbReference type="PROSITE" id="PS50206">
    <property type="entry name" value="RHODANESE_3"/>
    <property type="match status" value="1"/>
</dbReference>
<dbReference type="InterPro" id="IPR036873">
    <property type="entry name" value="Rhodanese-like_dom_sf"/>
</dbReference>
<dbReference type="RefSeq" id="XP_070921850.1">
    <property type="nucleotide sequence ID" value="XM_071065749.1"/>
</dbReference>
<proteinExistence type="predicted"/>
<keyword evidence="7" id="KW-1185">Reference proteome</keyword>
<dbReference type="InterPro" id="IPR009057">
    <property type="entry name" value="Homeodomain-like_sf"/>
</dbReference>
<evidence type="ECO:0000313" key="6">
    <source>
        <dbReference type="EMBL" id="GAB1320120.1"/>
    </source>
</evidence>
<comment type="caution">
    <text evidence="6">The sequence shown here is derived from an EMBL/GenBank/DDBJ whole genome shotgun (WGS) entry which is preliminary data.</text>
</comment>
<evidence type="ECO:0000256" key="3">
    <source>
        <dbReference type="SAM" id="MobiDB-lite"/>
    </source>
</evidence>
<dbReference type="PROSITE" id="PS50071">
    <property type="entry name" value="HOMEOBOX_2"/>
    <property type="match status" value="1"/>
</dbReference>
<feature type="compositionally biased region" description="Basic and acidic residues" evidence="3">
    <location>
        <begin position="1076"/>
        <end position="1087"/>
    </location>
</feature>
<sequence length="1087" mass="121346">MDSSSPFMTIRTRRPANDGSSMSSADSAYGSGPEGSPAATHDISRVSYHVKNLESFAQALQDSASRAFPNRGRTSQRYSKVHALMLHWKSDDLFVLPELEDLEKCLRENYCFETDIFSIPSDNSHLELMLKVGDMVKQHESEDTLFIVYYGGHARIDESRQSTWCANRRSGSPWLQWSAIQTLLERSMSDVLILLDCCAGAASATFPTGQSITETISASSWDAIAPDPGRYSFTNALIEVLQEWSPRTFSAAMLHAEILARLKHPRPILINGKHFEARSTPVHFMMTSNHRAPSIEICRTIPRSHLPPSPPNELAYWHRPSNPRMIEGRSQQYPLPADCQIPTASEPTEDEPHVMISLALEDDQRLDINAWETWLAGFPALAKYVKVQGVFKSHSTLLLMSLPVMVWDLLPDDPACSFVAFIRSNNLLRAQKTGPAPAGVHAPVASEVPEPNTMHEYAESVSGTTIAPSENIDIIVHGTAASNINRNVSSVPAQESPANSRVLPYAESCGLEYTSPDSSLPGSSTGPVFQQPVTPLTGSLRNVASTTSLSTLRRPQPTLRALSVAASSDIHPSSEGISRTMIINQSRSSKRSVFVSDKDVPQGQPMAPHVIRRLEDYFQKDSDPSVGVVEHLASNLGVETTDVHIWFHHRREQEQMTYNLQNLRIDANQRQAQDGSRMILPGNLNDLLEIYPSKGILIVDLRSSTDFEMSHIHDAINLRAPQSFVENTSLEMIEDTFMDDHSRRSFSKWFQYKCVVFYDKVIEFDWECPVAEALYNKFRRKGWQGQCFILKGHYREFSTSFDKYISGAKMTSEAKEYVDGLRQQSSPTEEEANKQHERYNKWLQAFVSQHRVPTVDLIPARKVERRKAVEQRQKELETEFEARFPALYKKAQAMRPPRPPSVEEEASSPIPPSPPPPFRSEQPWEGQSFRHVNWTGTGKVDDEDDFGLRKAPLVGPLASGLEKMRELARAEPGTAPLQAQQGYHHHQRNEDYLEKGKMAYYAEDYEHDDYEEIDPKSEGLGNDPGFQKAGAQAGTQAGSQTGLGGGVKPQERGGGSGSAGGEEASGKKAAKKRPQHLWERLRSGAGR</sequence>
<name>A0ABQ0GQV4_9PEZI</name>
<evidence type="ECO:0000256" key="2">
    <source>
        <dbReference type="RuleBase" id="RU000682"/>
    </source>
</evidence>
<protein>
    <recommendedName>
        <fullName evidence="8">Homeobox domain-containing protein</fullName>
    </recommendedName>
</protein>
<feature type="DNA-binding region" description="Homeobox" evidence="1">
    <location>
        <begin position="613"/>
        <end position="658"/>
    </location>
</feature>
<dbReference type="GeneID" id="98181072"/>
<feature type="compositionally biased region" description="Pro residues" evidence="3">
    <location>
        <begin position="909"/>
        <end position="918"/>
    </location>
</feature>
<feature type="domain" description="Rhodanese" evidence="5">
    <location>
        <begin position="692"/>
        <end position="806"/>
    </location>
</feature>
<feature type="region of interest" description="Disordered" evidence="3">
    <location>
        <begin position="888"/>
        <end position="924"/>
    </location>
</feature>
<comment type="subcellular location">
    <subcellularLocation>
        <location evidence="1 2">Nucleus</location>
    </subcellularLocation>
</comment>
<feature type="region of interest" description="Disordered" evidence="3">
    <location>
        <begin position="1006"/>
        <end position="1087"/>
    </location>
</feature>
<keyword evidence="1 2" id="KW-0238">DNA-binding</keyword>
<keyword evidence="1 2" id="KW-0371">Homeobox</keyword>
<organism evidence="6 7">
    <name type="scientific">Madurella fahalii</name>
    <dbReference type="NCBI Taxonomy" id="1157608"/>
    <lineage>
        <taxon>Eukaryota</taxon>
        <taxon>Fungi</taxon>
        <taxon>Dikarya</taxon>
        <taxon>Ascomycota</taxon>
        <taxon>Pezizomycotina</taxon>
        <taxon>Sordariomycetes</taxon>
        <taxon>Sordariomycetidae</taxon>
        <taxon>Sordariales</taxon>
        <taxon>Sordariales incertae sedis</taxon>
        <taxon>Madurella</taxon>
    </lineage>
</organism>
<dbReference type="Gene3D" id="1.10.10.60">
    <property type="entry name" value="Homeodomain-like"/>
    <property type="match status" value="1"/>
</dbReference>
<feature type="compositionally biased region" description="Low complexity" evidence="3">
    <location>
        <begin position="1025"/>
        <end position="1040"/>
    </location>
</feature>
<dbReference type="SMART" id="SM00389">
    <property type="entry name" value="HOX"/>
    <property type="match status" value="1"/>
</dbReference>
<gene>
    <name evidence="6" type="ORF">MFIFM68171_10330</name>
</gene>
<dbReference type="SUPFAM" id="SSF52821">
    <property type="entry name" value="Rhodanese/Cell cycle control phosphatase"/>
    <property type="match status" value="1"/>
</dbReference>
<accession>A0ABQ0GQV4</accession>
<dbReference type="Gene3D" id="3.40.250.10">
    <property type="entry name" value="Rhodanese-like domain"/>
    <property type="match status" value="1"/>
</dbReference>
<dbReference type="EMBL" id="BAAFSV010000006">
    <property type="protein sequence ID" value="GAB1320120.1"/>
    <property type="molecule type" value="Genomic_DNA"/>
</dbReference>
<evidence type="ECO:0000259" key="5">
    <source>
        <dbReference type="PROSITE" id="PS50206"/>
    </source>
</evidence>
<dbReference type="InterPro" id="IPR001763">
    <property type="entry name" value="Rhodanese-like_dom"/>
</dbReference>
<dbReference type="CDD" id="cd00086">
    <property type="entry name" value="homeodomain"/>
    <property type="match status" value="1"/>
</dbReference>
<feature type="region of interest" description="Disordered" evidence="3">
    <location>
        <begin position="965"/>
        <end position="991"/>
    </location>
</feature>
<dbReference type="SUPFAM" id="SSF46689">
    <property type="entry name" value="Homeodomain-like"/>
    <property type="match status" value="1"/>
</dbReference>
<feature type="compositionally biased region" description="Low complexity" evidence="3">
    <location>
        <begin position="18"/>
        <end position="31"/>
    </location>
</feature>
<evidence type="ECO:0008006" key="8">
    <source>
        <dbReference type="Google" id="ProtNLM"/>
    </source>
</evidence>
<dbReference type="InterPro" id="IPR001356">
    <property type="entry name" value="HD"/>
</dbReference>
<evidence type="ECO:0000256" key="1">
    <source>
        <dbReference type="PROSITE-ProRule" id="PRU00108"/>
    </source>
</evidence>
<dbReference type="Pfam" id="PF00046">
    <property type="entry name" value="Homeodomain"/>
    <property type="match status" value="1"/>
</dbReference>
<keyword evidence="1 2" id="KW-0539">Nucleus</keyword>
<feature type="region of interest" description="Disordered" evidence="3">
    <location>
        <begin position="1"/>
        <end position="40"/>
    </location>
</feature>
<reference evidence="6 7" key="1">
    <citation type="submission" date="2024-09" db="EMBL/GenBank/DDBJ databases">
        <title>Itraconazole resistance in Madurella fahalii resulting from another homologue of gene encoding cytochrome P450 14-alpha sterol demethylase (CYP51).</title>
        <authorList>
            <person name="Yoshioka I."/>
            <person name="Fahal A.H."/>
            <person name="Kaneko S."/>
            <person name="Yaguchi T."/>
        </authorList>
    </citation>
    <scope>NUCLEOTIDE SEQUENCE [LARGE SCALE GENOMIC DNA]</scope>
    <source>
        <strain evidence="6 7">IFM 68171</strain>
    </source>
</reference>